<evidence type="ECO:0000256" key="5">
    <source>
        <dbReference type="SAM" id="MobiDB-lite"/>
    </source>
</evidence>
<dbReference type="Pfam" id="PF03931">
    <property type="entry name" value="Skp1_POZ"/>
    <property type="match status" value="1"/>
</dbReference>
<evidence type="ECO:0000313" key="9">
    <source>
        <dbReference type="Proteomes" id="UP000027120"/>
    </source>
</evidence>
<dbReference type="Gene3D" id="3.30.710.10">
    <property type="entry name" value="Potassium Channel Kv1.1, Chain A"/>
    <property type="match status" value="1"/>
</dbReference>
<evidence type="ECO:0000256" key="1">
    <source>
        <dbReference type="ARBA" id="ARBA00004906"/>
    </source>
</evidence>
<dbReference type="UniPathway" id="UPA00143"/>
<keyword evidence="3 4" id="KW-0833">Ubl conjugation pathway</keyword>
<dbReference type="InterPro" id="IPR016073">
    <property type="entry name" value="Skp1_comp_POZ"/>
</dbReference>
<dbReference type="SMART" id="SM00512">
    <property type="entry name" value="Skp1"/>
    <property type="match status" value="1"/>
</dbReference>
<dbReference type="InterPro" id="IPR016072">
    <property type="entry name" value="Skp1_comp_dimer"/>
</dbReference>
<evidence type="ECO:0000256" key="3">
    <source>
        <dbReference type="ARBA" id="ARBA00022786"/>
    </source>
</evidence>
<dbReference type="GO" id="GO:0097602">
    <property type="term" value="F:cullin family protein binding"/>
    <property type="evidence" value="ECO:0000318"/>
    <property type="project" value="GO_Central"/>
</dbReference>
<dbReference type="SUPFAM" id="SSF81382">
    <property type="entry name" value="Skp1 dimerisation domain-like"/>
    <property type="match status" value="1"/>
</dbReference>
<dbReference type="GO" id="GO:0005737">
    <property type="term" value="C:cytoplasm"/>
    <property type="evidence" value="ECO:0000318"/>
    <property type="project" value="GO_Central"/>
</dbReference>
<dbReference type="InterPro" id="IPR001232">
    <property type="entry name" value="SKP1-like"/>
</dbReference>
<evidence type="ECO:0000256" key="4">
    <source>
        <dbReference type="PIRNR" id="PIRNR028729"/>
    </source>
</evidence>
<comment type="function">
    <text evidence="4">Involved in ubiquitination and subsequent proteasomal degradation of target proteins. Together with CUL1, RBX1 and a F-box protein, it forms a SCF E3 ubiquitin ligase complex. The functional specificity of this complex depends on the type of F-box protein. In the SCF complex, it serves as an adapter that links the F-box protein to CUL1.</text>
</comment>
<dbReference type="Proteomes" id="UP000027120">
    <property type="component" value="Unassembled WGS sequence"/>
</dbReference>
<reference evidence="8 9" key="1">
    <citation type="submission" date="2014-04" db="EMBL/GenBank/DDBJ databases">
        <authorList>
            <consortium name="International Citrus Genome Consortium"/>
            <person name="Gmitter F."/>
            <person name="Chen C."/>
            <person name="Farmerie W."/>
            <person name="Harkins T."/>
            <person name="Desany B."/>
            <person name="Mohiuddin M."/>
            <person name="Kodira C."/>
            <person name="Borodovsky M."/>
            <person name="Lomsadze A."/>
            <person name="Burns P."/>
            <person name="Jenkins J."/>
            <person name="Prochnik S."/>
            <person name="Shu S."/>
            <person name="Chapman J."/>
            <person name="Pitluck S."/>
            <person name="Schmutz J."/>
            <person name="Rokhsar D."/>
        </authorList>
    </citation>
    <scope>NUCLEOTIDE SEQUENCE</scope>
</reference>
<dbReference type="EMBL" id="KK784924">
    <property type="protein sequence ID" value="KDO61555.1"/>
    <property type="molecule type" value="Genomic_DNA"/>
</dbReference>
<proteinExistence type="inferred from homology"/>
<accession>A0A067F5Z4</accession>
<sequence length="174" mass="19161">MASSSSSSSSSSSEKKIALKSSDGEALNVEKNVALEFEPVKGFLEDNSEGADDEAIVVPLPDVSAAVLSELIPYVKQRLELSAKPVQKKLIKAFDDQFTRHLSDDKLGELMLAANYLGVNYLLDVLCDVTADRIKNKSVKYVREFLGIQNDFTPEEEAELRAQCPWAFEGVDQD</sequence>
<dbReference type="GO" id="GO:0031146">
    <property type="term" value="P:SCF-dependent proteasomal ubiquitin-dependent protein catabolic process"/>
    <property type="evidence" value="ECO:0000318"/>
    <property type="project" value="GO_Central"/>
</dbReference>
<comment type="subunit">
    <text evidence="4">Part of a SCF (SKP1-cullin-F-box) protein ligase complex.</text>
</comment>
<dbReference type="PANTHER" id="PTHR11165">
    <property type="entry name" value="SKP1"/>
    <property type="match status" value="1"/>
</dbReference>
<dbReference type="SUPFAM" id="SSF54695">
    <property type="entry name" value="POZ domain"/>
    <property type="match status" value="1"/>
</dbReference>
<evidence type="ECO:0000259" key="6">
    <source>
        <dbReference type="Pfam" id="PF01466"/>
    </source>
</evidence>
<organism evidence="8 9">
    <name type="scientific">Citrus sinensis</name>
    <name type="common">Sweet orange</name>
    <name type="synonym">Citrus aurantium var. sinensis</name>
    <dbReference type="NCBI Taxonomy" id="2711"/>
    <lineage>
        <taxon>Eukaryota</taxon>
        <taxon>Viridiplantae</taxon>
        <taxon>Streptophyta</taxon>
        <taxon>Embryophyta</taxon>
        <taxon>Tracheophyta</taxon>
        <taxon>Spermatophyta</taxon>
        <taxon>Magnoliopsida</taxon>
        <taxon>eudicotyledons</taxon>
        <taxon>Gunneridae</taxon>
        <taxon>Pentapetalae</taxon>
        <taxon>rosids</taxon>
        <taxon>malvids</taxon>
        <taxon>Sapindales</taxon>
        <taxon>Rutaceae</taxon>
        <taxon>Aurantioideae</taxon>
        <taxon>Citrus</taxon>
    </lineage>
</organism>
<protein>
    <recommendedName>
        <fullName evidence="4">SKP1-like protein</fullName>
    </recommendedName>
</protein>
<feature type="compositionally biased region" description="Low complexity" evidence="5">
    <location>
        <begin position="1"/>
        <end position="12"/>
    </location>
</feature>
<feature type="domain" description="SKP1 component dimerisation" evidence="6">
    <location>
        <begin position="121"/>
        <end position="167"/>
    </location>
</feature>
<dbReference type="InterPro" id="IPR016897">
    <property type="entry name" value="SKP1"/>
</dbReference>
<dbReference type="SMR" id="A0A067F5Z4"/>
<dbReference type="InterPro" id="IPR011333">
    <property type="entry name" value="SKP1/BTB/POZ_sf"/>
</dbReference>
<feature type="region of interest" description="Disordered" evidence="5">
    <location>
        <begin position="1"/>
        <end position="23"/>
    </location>
</feature>
<gene>
    <name evidence="8" type="ORF">CISIN_1g030652mg</name>
</gene>
<dbReference type="PIRSF" id="PIRSF028729">
    <property type="entry name" value="E3_ubiquit_lig_SCF_Skp"/>
    <property type="match status" value="1"/>
</dbReference>
<dbReference type="Pfam" id="PF01466">
    <property type="entry name" value="Skp1"/>
    <property type="match status" value="1"/>
</dbReference>
<dbReference type="GO" id="GO:0009867">
    <property type="term" value="P:jasmonic acid mediated signaling pathway"/>
    <property type="evidence" value="ECO:0007669"/>
    <property type="project" value="UniProtKB-ARBA"/>
</dbReference>
<evidence type="ECO:0000259" key="7">
    <source>
        <dbReference type="Pfam" id="PF03931"/>
    </source>
</evidence>
<comment type="similarity">
    <text evidence="2 4">Belongs to the SKP1 family.</text>
</comment>
<name>A0A067F5Z4_CITSI</name>
<comment type="pathway">
    <text evidence="1 4">Protein modification; protein ubiquitination.</text>
</comment>
<evidence type="ECO:0000256" key="2">
    <source>
        <dbReference type="ARBA" id="ARBA00009993"/>
    </source>
</evidence>
<dbReference type="AlphaFoldDB" id="A0A067F5Z4"/>
<dbReference type="GO" id="GO:0005634">
    <property type="term" value="C:nucleus"/>
    <property type="evidence" value="ECO:0000318"/>
    <property type="project" value="GO_Central"/>
</dbReference>
<keyword evidence="9" id="KW-1185">Reference proteome</keyword>
<evidence type="ECO:0000313" key="8">
    <source>
        <dbReference type="EMBL" id="KDO61555.1"/>
    </source>
</evidence>
<dbReference type="GO" id="GO:0016567">
    <property type="term" value="P:protein ubiquitination"/>
    <property type="evidence" value="ECO:0007669"/>
    <property type="project" value="UniProtKB-UniRule"/>
</dbReference>
<dbReference type="STRING" id="2711.A0A067F5Z4"/>
<feature type="domain" description="SKP1 component POZ" evidence="7">
    <location>
        <begin position="15"/>
        <end position="78"/>
    </location>
</feature>
<dbReference type="InterPro" id="IPR036296">
    <property type="entry name" value="SKP1-like_dim_sf"/>
</dbReference>